<dbReference type="EMBL" id="JBHLXP010000011">
    <property type="protein sequence ID" value="MFC0050720.1"/>
    <property type="molecule type" value="Genomic_DNA"/>
</dbReference>
<dbReference type="InterPro" id="IPR015947">
    <property type="entry name" value="PUA-like_sf"/>
</dbReference>
<evidence type="ECO:0000259" key="1">
    <source>
        <dbReference type="Pfam" id="PF01878"/>
    </source>
</evidence>
<dbReference type="InterPro" id="IPR047197">
    <property type="entry name" value="THYN1-like_EVE"/>
</dbReference>
<dbReference type="Gene3D" id="3.10.590.10">
    <property type="entry name" value="ph1033 like domains"/>
    <property type="match status" value="1"/>
</dbReference>
<dbReference type="InterPro" id="IPR052181">
    <property type="entry name" value="5hmC_binding"/>
</dbReference>
<comment type="caution">
    <text evidence="2">The sequence shown here is derived from an EMBL/GenBank/DDBJ whole genome shotgun (WGS) entry which is preliminary data.</text>
</comment>
<dbReference type="RefSeq" id="WP_377248853.1">
    <property type="nucleotide sequence ID" value="NZ_JBHLXP010000011.1"/>
</dbReference>
<organism evidence="2 3">
    <name type="scientific">Rheinheimera tilapiae</name>
    <dbReference type="NCBI Taxonomy" id="875043"/>
    <lineage>
        <taxon>Bacteria</taxon>
        <taxon>Pseudomonadati</taxon>
        <taxon>Pseudomonadota</taxon>
        <taxon>Gammaproteobacteria</taxon>
        <taxon>Chromatiales</taxon>
        <taxon>Chromatiaceae</taxon>
        <taxon>Rheinheimera</taxon>
    </lineage>
</organism>
<dbReference type="Pfam" id="PF01878">
    <property type="entry name" value="EVE"/>
    <property type="match status" value="1"/>
</dbReference>
<dbReference type="PANTHER" id="PTHR14087">
    <property type="entry name" value="THYMOCYTE NUCLEAR PROTEIN 1"/>
    <property type="match status" value="1"/>
</dbReference>
<reference evidence="2 3" key="1">
    <citation type="submission" date="2024-09" db="EMBL/GenBank/DDBJ databases">
        <authorList>
            <person name="Sun Q."/>
            <person name="Mori K."/>
        </authorList>
    </citation>
    <scope>NUCLEOTIDE SEQUENCE [LARGE SCALE GENOMIC DNA]</scope>
    <source>
        <strain evidence="2 3">KCTC 23315</strain>
    </source>
</reference>
<dbReference type="PANTHER" id="PTHR14087:SF7">
    <property type="entry name" value="THYMOCYTE NUCLEAR PROTEIN 1"/>
    <property type="match status" value="1"/>
</dbReference>
<protein>
    <submittedName>
        <fullName evidence="2">EVE domain-containing protein</fullName>
    </submittedName>
</protein>
<name>A0ABV6BIM2_9GAMM</name>
<proteinExistence type="predicted"/>
<dbReference type="Proteomes" id="UP001589813">
    <property type="component" value="Unassembled WGS sequence"/>
</dbReference>
<accession>A0ABV6BIM2</accession>
<dbReference type="CDD" id="cd21133">
    <property type="entry name" value="EVE"/>
    <property type="match status" value="1"/>
</dbReference>
<sequence length="153" mass="16658">MFWVFKTEPAECSIADIEAAGSAGVVWEGVRNYQARNFLRDQVKTGDMVLIHHSSCAAVGIAGVATIIAEAFTDPSQFVTDSLYYDPKANADKAPWVAVRVGFVRKFPRILPMADLRAIAGLAEMQLLKKGNRLSIMPTTNAEFDLVLLAAKA</sequence>
<dbReference type="SUPFAM" id="SSF88697">
    <property type="entry name" value="PUA domain-like"/>
    <property type="match status" value="1"/>
</dbReference>
<keyword evidence="3" id="KW-1185">Reference proteome</keyword>
<feature type="domain" description="EVE" evidence="1">
    <location>
        <begin position="2"/>
        <end position="148"/>
    </location>
</feature>
<evidence type="ECO:0000313" key="2">
    <source>
        <dbReference type="EMBL" id="MFC0050720.1"/>
    </source>
</evidence>
<gene>
    <name evidence="2" type="ORF">ACFFJP_20755</name>
</gene>
<dbReference type="InterPro" id="IPR002740">
    <property type="entry name" value="EVE_domain"/>
</dbReference>
<evidence type="ECO:0000313" key="3">
    <source>
        <dbReference type="Proteomes" id="UP001589813"/>
    </source>
</evidence>